<dbReference type="InterPro" id="IPR050950">
    <property type="entry name" value="HTH-type_LysR_regulators"/>
</dbReference>
<feature type="domain" description="HTH lysR-type" evidence="5">
    <location>
        <begin position="1"/>
        <end position="59"/>
    </location>
</feature>
<dbReference type="InterPro" id="IPR036390">
    <property type="entry name" value="WH_DNA-bd_sf"/>
</dbReference>
<dbReference type="GO" id="GO:0003700">
    <property type="term" value="F:DNA-binding transcription factor activity"/>
    <property type="evidence" value="ECO:0007669"/>
    <property type="project" value="InterPro"/>
</dbReference>
<accession>A0AAJ4SH58</accession>
<sequence>MNKLHAKSYLEAIVRFGNISHAAKHLYVSQPYLSKFLKDIESEVGVKLIDRESNPLTLTYAGERYLAYAEEMENISQKMAYELQEIANLEKGRLKIGVNPFLASHTLYNILPEFIKNYPGIEVELIEDSANQIEVLLAEHKIDICITILPINNEEIDYETLYTEALYLAIPDQNPLAKYIQSSEHKLPFAINKLNREKFILLKNNMTLRRVTDTFFEDHDLKPQTIVETINVDNALYLVNEGLGITVVPASVKMKSSHQNVKYFKLNEFVYKNTVAIAYNKHFDISKAASVFLNLAIMRFKER</sequence>
<comment type="caution">
    <text evidence="6">The sequence shown here is derived from an EMBL/GenBank/DDBJ whole genome shotgun (WGS) entry which is preliminary data.</text>
</comment>
<comment type="similarity">
    <text evidence="1">Belongs to the LysR transcriptional regulatory family.</text>
</comment>
<dbReference type="SUPFAM" id="SSF46785">
    <property type="entry name" value="Winged helix' DNA-binding domain"/>
    <property type="match status" value="1"/>
</dbReference>
<reference evidence="6 7" key="1">
    <citation type="submission" date="2018-10" db="EMBL/GenBank/DDBJ databases">
        <title>A collection Staphylococci species genome sequencing.</title>
        <authorList>
            <person name="Cole K."/>
        </authorList>
    </citation>
    <scope>NUCLEOTIDE SEQUENCE [LARGE SCALE GENOMIC DNA]</scope>
    <source>
        <strain evidence="7">NCTC 12218</strain>
    </source>
</reference>
<dbReference type="PROSITE" id="PS50931">
    <property type="entry name" value="HTH_LYSR"/>
    <property type="match status" value="1"/>
</dbReference>
<dbReference type="PANTHER" id="PTHR30419">
    <property type="entry name" value="HTH-TYPE TRANSCRIPTIONAL REGULATOR YBHD"/>
    <property type="match status" value="1"/>
</dbReference>
<dbReference type="Pfam" id="PF00126">
    <property type="entry name" value="HTH_1"/>
    <property type="match status" value="1"/>
</dbReference>
<evidence type="ECO:0000256" key="4">
    <source>
        <dbReference type="ARBA" id="ARBA00023163"/>
    </source>
</evidence>
<dbReference type="Gene3D" id="3.40.190.290">
    <property type="match status" value="1"/>
</dbReference>
<dbReference type="GO" id="GO:0005829">
    <property type="term" value="C:cytosol"/>
    <property type="evidence" value="ECO:0007669"/>
    <property type="project" value="TreeGrafter"/>
</dbReference>
<evidence type="ECO:0000259" key="5">
    <source>
        <dbReference type="PROSITE" id="PS50931"/>
    </source>
</evidence>
<dbReference type="InterPro" id="IPR000847">
    <property type="entry name" value="LysR_HTH_N"/>
</dbReference>
<protein>
    <submittedName>
        <fullName evidence="6">LysR family transcriptional regulator</fullName>
    </submittedName>
</protein>
<keyword evidence="2" id="KW-0805">Transcription regulation</keyword>
<organism evidence="6 7">
    <name type="scientific">Mammaliicoccus sciuri</name>
    <name type="common">Staphylococcus sciuri</name>
    <dbReference type="NCBI Taxonomy" id="1296"/>
    <lineage>
        <taxon>Bacteria</taxon>
        <taxon>Bacillati</taxon>
        <taxon>Bacillota</taxon>
        <taxon>Bacilli</taxon>
        <taxon>Bacillales</taxon>
        <taxon>Staphylococcaceae</taxon>
        <taxon>Mammaliicoccus</taxon>
    </lineage>
</organism>
<dbReference type="Gene3D" id="1.10.10.10">
    <property type="entry name" value="Winged helix-like DNA-binding domain superfamily/Winged helix DNA-binding domain"/>
    <property type="match status" value="1"/>
</dbReference>
<dbReference type="InterPro" id="IPR036388">
    <property type="entry name" value="WH-like_DNA-bd_sf"/>
</dbReference>
<evidence type="ECO:0000256" key="1">
    <source>
        <dbReference type="ARBA" id="ARBA00009437"/>
    </source>
</evidence>
<dbReference type="Pfam" id="PF03466">
    <property type="entry name" value="LysR_substrate"/>
    <property type="match status" value="1"/>
</dbReference>
<keyword evidence="4" id="KW-0804">Transcription</keyword>
<dbReference type="Proteomes" id="UP000274792">
    <property type="component" value="Unassembled WGS sequence"/>
</dbReference>
<evidence type="ECO:0000256" key="3">
    <source>
        <dbReference type="ARBA" id="ARBA00023125"/>
    </source>
</evidence>
<evidence type="ECO:0000256" key="2">
    <source>
        <dbReference type="ARBA" id="ARBA00023015"/>
    </source>
</evidence>
<dbReference type="PRINTS" id="PR00039">
    <property type="entry name" value="HTHLYSR"/>
</dbReference>
<dbReference type="PANTHER" id="PTHR30419:SF8">
    <property type="entry name" value="NITROGEN ASSIMILATION TRANSCRIPTIONAL ACTIVATOR-RELATED"/>
    <property type="match status" value="1"/>
</dbReference>
<evidence type="ECO:0000313" key="6">
    <source>
        <dbReference type="EMBL" id="RTX72543.1"/>
    </source>
</evidence>
<keyword evidence="3" id="KW-0238">DNA-binding</keyword>
<dbReference type="GO" id="GO:0003677">
    <property type="term" value="F:DNA binding"/>
    <property type="evidence" value="ECO:0007669"/>
    <property type="project" value="UniProtKB-KW"/>
</dbReference>
<dbReference type="RefSeq" id="WP_126477410.1">
    <property type="nucleotide sequence ID" value="NZ_JALGPL010000006.1"/>
</dbReference>
<dbReference type="SUPFAM" id="SSF53850">
    <property type="entry name" value="Periplasmic binding protein-like II"/>
    <property type="match status" value="1"/>
</dbReference>
<dbReference type="InterPro" id="IPR005119">
    <property type="entry name" value="LysR_subst-bd"/>
</dbReference>
<evidence type="ECO:0000313" key="7">
    <source>
        <dbReference type="Proteomes" id="UP000274792"/>
    </source>
</evidence>
<name>A0AAJ4SH58_MAMSC</name>
<proteinExistence type="inferred from homology"/>
<dbReference type="CDD" id="cd05466">
    <property type="entry name" value="PBP2_LTTR_substrate"/>
    <property type="match status" value="1"/>
</dbReference>
<dbReference type="EMBL" id="RXWV01000051">
    <property type="protein sequence ID" value="RTX72543.1"/>
    <property type="molecule type" value="Genomic_DNA"/>
</dbReference>
<gene>
    <name evidence="6" type="ORF">CD117_08550</name>
</gene>
<dbReference type="AlphaFoldDB" id="A0AAJ4SH58"/>